<evidence type="ECO:0000313" key="3">
    <source>
        <dbReference type="EMBL" id="KLK93460.1"/>
    </source>
</evidence>
<dbReference type="OrthoDB" id="9799367at2"/>
<dbReference type="PANTHER" id="PTHR38342">
    <property type="entry name" value="SLR5037 PROTEIN"/>
    <property type="match status" value="1"/>
</dbReference>
<dbReference type="SUPFAM" id="SSF103247">
    <property type="entry name" value="TT1751-like"/>
    <property type="match status" value="1"/>
</dbReference>
<organism evidence="3 4">
    <name type="scientific">Microvirga vignae</name>
    <dbReference type="NCBI Taxonomy" id="1225564"/>
    <lineage>
        <taxon>Bacteria</taxon>
        <taxon>Pseudomonadati</taxon>
        <taxon>Pseudomonadota</taxon>
        <taxon>Alphaproteobacteria</taxon>
        <taxon>Hyphomicrobiales</taxon>
        <taxon>Methylobacteriaceae</taxon>
        <taxon>Microvirga</taxon>
    </lineage>
</organism>
<keyword evidence="1" id="KW-0732">Signal</keyword>
<sequence>MATRIADLCAAALIPFALALSPVTTRAEDSSQQTLENGIVKVKSAYQFNETIDRIKQNVSAKGIMFFFAVDQSKLASDAGIKLRPSTLLVFGNPALGSQFITSNPNVGIDWPVRLLISEDENGTVWTVYNDFQYIARRHGITDRDAAFQKASEVIASITSSVAK</sequence>
<gene>
    <name evidence="3" type="ORF">AA309_09100</name>
</gene>
<dbReference type="RefSeq" id="WP_047188667.1">
    <property type="nucleotide sequence ID" value="NZ_LCYG01000020.1"/>
</dbReference>
<dbReference type="CDD" id="cd14797">
    <property type="entry name" value="DUF302"/>
    <property type="match status" value="1"/>
</dbReference>
<dbReference type="Pfam" id="PF03625">
    <property type="entry name" value="DUF302"/>
    <property type="match status" value="1"/>
</dbReference>
<feature type="chain" id="PRO_5002592999" evidence="1">
    <location>
        <begin position="28"/>
        <end position="164"/>
    </location>
</feature>
<dbReference type="Gene3D" id="3.30.310.70">
    <property type="entry name" value="TT1751-like domain"/>
    <property type="match status" value="1"/>
</dbReference>
<dbReference type="PATRIC" id="fig|1225564.3.peg.2441"/>
<evidence type="ECO:0000313" key="4">
    <source>
        <dbReference type="Proteomes" id="UP000035489"/>
    </source>
</evidence>
<dbReference type="PANTHER" id="PTHR38342:SF2">
    <property type="entry name" value="INNER MEMBRANE OR EXPORTED"/>
    <property type="match status" value="1"/>
</dbReference>
<evidence type="ECO:0000259" key="2">
    <source>
        <dbReference type="Pfam" id="PF03625"/>
    </source>
</evidence>
<feature type="domain" description="DUF302" evidence="2">
    <location>
        <begin position="71"/>
        <end position="131"/>
    </location>
</feature>
<dbReference type="AlphaFoldDB" id="A0A0H1RE36"/>
<dbReference type="Proteomes" id="UP000035489">
    <property type="component" value="Unassembled WGS sequence"/>
</dbReference>
<dbReference type="EMBL" id="LCYG01000020">
    <property type="protein sequence ID" value="KLK93460.1"/>
    <property type="molecule type" value="Genomic_DNA"/>
</dbReference>
<dbReference type="STRING" id="1225564.AA309_09100"/>
<dbReference type="InterPro" id="IPR005180">
    <property type="entry name" value="DUF302"/>
</dbReference>
<accession>A0A0H1RE36</accession>
<proteinExistence type="predicted"/>
<reference evidence="3 4" key="1">
    <citation type="submission" date="2015-05" db="EMBL/GenBank/DDBJ databases">
        <title>Draft genome sequence of Microvirga vignae strain BR3299, a novel nitrogen fixing bacteria isolated from Brazil semi-aired region.</title>
        <authorList>
            <person name="Zilli J.E."/>
            <person name="Passos S.R."/>
            <person name="Leite J."/>
            <person name="Baldani J.I."/>
            <person name="Xavier G.R."/>
            <person name="Rumjaneck N.G."/>
            <person name="Simoes-Araujo J.L."/>
        </authorList>
    </citation>
    <scope>NUCLEOTIDE SEQUENCE [LARGE SCALE GENOMIC DNA]</scope>
    <source>
        <strain evidence="3 4">BR3299</strain>
    </source>
</reference>
<keyword evidence="4" id="KW-1185">Reference proteome</keyword>
<dbReference type="InterPro" id="IPR035923">
    <property type="entry name" value="TT1751-like_sf"/>
</dbReference>
<evidence type="ECO:0000256" key="1">
    <source>
        <dbReference type="SAM" id="SignalP"/>
    </source>
</evidence>
<comment type="caution">
    <text evidence="3">The sequence shown here is derived from an EMBL/GenBank/DDBJ whole genome shotgun (WGS) entry which is preliminary data.</text>
</comment>
<feature type="signal peptide" evidence="1">
    <location>
        <begin position="1"/>
        <end position="27"/>
    </location>
</feature>
<name>A0A0H1RE36_9HYPH</name>
<protein>
    <submittedName>
        <fullName evidence="3">Chromosome condensation protein CrcB</fullName>
    </submittedName>
</protein>